<evidence type="ECO:0000313" key="2">
    <source>
        <dbReference type="Proteomes" id="UP000886998"/>
    </source>
</evidence>
<organism evidence="1 2">
    <name type="scientific">Trichonephila inaurata madagascariensis</name>
    <dbReference type="NCBI Taxonomy" id="2747483"/>
    <lineage>
        <taxon>Eukaryota</taxon>
        <taxon>Metazoa</taxon>
        <taxon>Ecdysozoa</taxon>
        <taxon>Arthropoda</taxon>
        <taxon>Chelicerata</taxon>
        <taxon>Arachnida</taxon>
        <taxon>Araneae</taxon>
        <taxon>Araneomorphae</taxon>
        <taxon>Entelegynae</taxon>
        <taxon>Araneoidea</taxon>
        <taxon>Nephilidae</taxon>
        <taxon>Trichonephila</taxon>
        <taxon>Trichonephila inaurata</taxon>
    </lineage>
</organism>
<proteinExistence type="predicted"/>
<protein>
    <submittedName>
        <fullName evidence="1">Uncharacterized protein</fullName>
    </submittedName>
</protein>
<comment type="caution">
    <text evidence="1">The sequence shown here is derived from an EMBL/GenBank/DDBJ whole genome shotgun (WGS) entry which is preliminary data.</text>
</comment>
<evidence type="ECO:0000313" key="1">
    <source>
        <dbReference type="EMBL" id="GFY73509.1"/>
    </source>
</evidence>
<name>A0A8X6YL30_9ARAC</name>
<dbReference type="Proteomes" id="UP000886998">
    <property type="component" value="Unassembled WGS sequence"/>
</dbReference>
<keyword evidence="2" id="KW-1185">Reference proteome</keyword>
<reference evidence="1" key="1">
    <citation type="submission" date="2020-08" db="EMBL/GenBank/DDBJ databases">
        <title>Multicomponent nature underlies the extraordinary mechanical properties of spider dragline silk.</title>
        <authorList>
            <person name="Kono N."/>
            <person name="Nakamura H."/>
            <person name="Mori M."/>
            <person name="Yoshida Y."/>
            <person name="Ohtoshi R."/>
            <person name="Malay A.D."/>
            <person name="Moran D.A.P."/>
            <person name="Tomita M."/>
            <person name="Numata K."/>
            <person name="Arakawa K."/>
        </authorList>
    </citation>
    <scope>NUCLEOTIDE SEQUENCE</scope>
</reference>
<sequence length="164" mass="18655">MFSEYASSAGTMMEGECFKFFTISSSWLVDDDGQVYLSQHSGAFQLPIVTRFHLPRTGVLQGQRIWHVDGLQAFLEMIRNFWPTSRLCLRDVLPCPLESMMLPILPAQNIKSTITKHQVCHHQVVMFPIEELQYAGFFAHCNPIYSDGCPFPAEVALVSIRDIK</sequence>
<dbReference type="AlphaFoldDB" id="A0A8X6YL30"/>
<gene>
    <name evidence="1" type="ORF">TNIN_464981</name>
</gene>
<accession>A0A8X6YL30</accession>
<dbReference type="EMBL" id="BMAV01020113">
    <property type="protein sequence ID" value="GFY73509.1"/>
    <property type="molecule type" value="Genomic_DNA"/>
</dbReference>